<dbReference type="HOGENOM" id="CLU_031285_12_3_9"/>
<evidence type="ECO:0000313" key="6">
    <source>
        <dbReference type="Proteomes" id="UP000029500"/>
    </source>
</evidence>
<evidence type="ECO:0000256" key="4">
    <source>
        <dbReference type="SAM" id="MobiDB-lite"/>
    </source>
</evidence>
<dbReference type="EMBL" id="CP009287">
    <property type="protein sequence ID" value="AIQ70309.1"/>
    <property type="molecule type" value="Genomic_DNA"/>
</dbReference>
<reference evidence="5 6" key="1">
    <citation type="submission" date="2014-08" db="EMBL/GenBank/DDBJ databases">
        <title>Comparative genomics of the Paenibacillus odorifer group.</title>
        <authorList>
            <person name="den Bakker H.C."/>
            <person name="Tsai Y.-C."/>
            <person name="Martin N."/>
            <person name="Korlach J."/>
            <person name="Wiedmann M."/>
        </authorList>
    </citation>
    <scope>NUCLEOTIDE SEQUENCE [LARGE SCALE GENOMIC DNA]</scope>
    <source>
        <strain evidence="5 6">DSM 15220</strain>
    </source>
</reference>
<proteinExistence type="inferred from homology"/>
<gene>
    <name evidence="5" type="ORF">PGRAT_23690</name>
</gene>
<dbReference type="OrthoDB" id="9763054at2"/>
<protein>
    <submittedName>
        <fullName evidence="5">ABC transporter substrate-binding protein</fullName>
    </submittedName>
</protein>
<evidence type="ECO:0000256" key="3">
    <source>
        <dbReference type="ARBA" id="ARBA00022729"/>
    </source>
</evidence>
<dbReference type="Pfam" id="PF13416">
    <property type="entry name" value="SBP_bac_8"/>
    <property type="match status" value="1"/>
</dbReference>
<keyword evidence="2" id="KW-0813">Transport</keyword>
<evidence type="ECO:0000256" key="1">
    <source>
        <dbReference type="ARBA" id="ARBA00008520"/>
    </source>
</evidence>
<dbReference type="SUPFAM" id="SSF53850">
    <property type="entry name" value="Periplasmic binding protein-like II"/>
    <property type="match status" value="1"/>
</dbReference>
<dbReference type="PANTHER" id="PTHR43649:SF34">
    <property type="entry name" value="ABC TRANSPORTER PERIPLASMIC-BINDING PROTEIN YCJN-RELATED"/>
    <property type="match status" value="1"/>
</dbReference>
<name>A0A089NMN3_9BACL</name>
<dbReference type="Proteomes" id="UP000029500">
    <property type="component" value="Chromosome"/>
</dbReference>
<evidence type="ECO:0000313" key="5">
    <source>
        <dbReference type="EMBL" id="AIQ70309.1"/>
    </source>
</evidence>
<evidence type="ECO:0000256" key="2">
    <source>
        <dbReference type="ARBA" id="ARBA00022448"/>
    </source>
</evidence>
<keyword evidence="6" id="KW-1185">Reference proteome</keyword>
<dbReference type="InterPro" id="IPR006059">
    <property type="entry name" value="SBP"/>
</dbReference>
<dbReference type="KEGG" id="pgm:PGRAT_23690"/>
<dbReference type="PANTHER" id="PTHR43649">
    <property type="entry name" value="ARABINOSE-BINDING PROTEIN-RELATED"/>
    <property type="match status" value="1"/>
</dbReference>
<feature type="region of interest" description="Disordered" evidence="4">
    <location>
        <begin position="14"/>
        <end position="34"/>
    </location>
</feature>
<dbReference type="AlphaFoldDB" id="A0A089NMN3"/>
<dbReference type="Gene3D" id="3.40.190.10">
    <property type="entry name" value="Periplasmic binding protein-like II"/>
    <property type="match status" value="2"/>
</dbReference>
<comment type="similarity">
    <text evidence="1">Belongs to the bacterial solute-binding protein 1 family.</text>
</comment>
<feature type="compositionally biased region" description="Low complexity" evidence="4">
    <location>
        <begin position="14"/>
        <end position="31"/>
    </location>
</feature>
<dbReference type="eggNOG" id="COG1653">
    <property type="taxonomic scope" value="Bacteria"/>
</dbReference>
<dbReference type="STRING" id="189425.PGRAT_23690"/>
<sequence>MSALLASGLAACSGSENSSSSANPNAEPAKAGSPTEISVLIGKSEIISQFEEMVEHYNTSQDQVNVSIISLGNQNAFDKMTTLYASNNAPTITMMGSEYESMHDKLLDLSDQPWVPHVMKGSLDYVTDGSQIKGMPVSVEAFGLMYNKKVLDQASGGDFDPASIKTQDQLKSLMDNITSSGAAEGAIHISPMDWSLGAHYTNIFFTDQSSDRDQRHKFLDDLKKGTVNLSENKVFSGWMNTLDLMKAYNINKSSPLSPVYDDGPTALATGQVGLWFMGNWAYPQIQELDPEGQYGFLPVPISNNAEDYGNSEISVGVPSYWVVDAEQSTTDQQKAAKEFLNWMISSEDGQDYYVNKLNFLSVFDNFTAEPADSLSQSVLSYMKSGNTLEWMNTYYPADAFPAMGTSMQKYLADKINKSELVKEFEAYWIKKGSN</sequence>
<keyword evidence="3" id="KW-0732">Signal</keyword>
<dbReference type="RefSeq" id="WP_036705106.1">
    <property type="nucleotide sequence ID" value="NZ_CP009287.1"/>
</dbReference>
<organism evidence="5 6">
    <name type="scientific">Paenibacillus graminis</name>
    <dbReference type="NCBI Taxonomy" id="189425"/>
    <lineage>
        <taxon>Bacteria</taxon>
        <taxon>Bacillati</taxon>
        <taxon>Bacillota</taxon>
        <taxon>Bacilli</taxon>
        <taxon>Bacillales</taxon>
        <taxon>Paenibacillaceae</taxon>
        <taxon>Paenibacillus</taxon>
    </lineage>
</organism>
<dbReference type="InterPro" id="IPR050490">
    <property type="entry name" value="Bact_solute-bd_prot1"/>
</dbReference>
<accession>A0A089NMN3</accession>